<dbReference type="PANTHER" id="PTHR12217">
    <property type="entry name" value="EUKARYOTIC TRANSLATION INITIATION FACTOR 2D"/>
    <property type="match status" value="1"/>
</dbReference>
<gene>
    <name evidence="2" type="ORF">Q8F55_002331</name>
</gene>
<sequence>MFKKALAHKSNATPLKSSARRQIVASVLEQYPALRDGLAVDGAPGLSEKDLGRALVPDGVRVANIETSAGVEGAVYLSPDGDPMWVTFGRGSKELIPTLYALAQDVPTGPLPVLQIHHPLPPPLLTGAPLFLPAVRHMGTPWRLPDVGEGQLVALAADTAGDGTVSYVGVGRVVAKGGLREALGRLIRHRSEGVERDEGKFCDIMCIVDDHLWELGSKPVLRSFPLPAPKVPLVAPPQAEAAPAVDEAVAEVTDGVAALEVEAPVQDTGAPLTPAEISTLLSAALLQTLSTLNPSTLPLPSSQFYSAHILPSRPAYIPAAKRDDVVIGRSEWKKLAKWMKEASKDGLIKIKESKGEVVVTGFDPQHPAVDAHVQFTTVSEEEAKTAKRAAREAAAAEAEATPVGKSGAKQMSIEELWRPAGSATAFWDACGIESASLNPPASIKRAFDEYITRNKLVDGKDHRVVTLDDTLASAIGGKGARSGDTLVRDEAVRRLRAGVTWAVSVGGVVKKGTLNPIIMSVKTRQGRKQVTLISGLESFGVDIDDFADELRRVCAGSASVQPLTGASPKLNLKEVLVQGSQIKLVTEALLGRGIPKRWIKEEADAKKSKR</sequence>
<organism evidence="2 3">
    <name type="scientific">Vanrija albida</name>
    <dbReference type="NCBI Taxonomy" id="181172"/>
    <lineage>
        <taxon>Eukaryota</taxon>
        <taxon>Fungi</taxon>
        <taxon>Dikarya</taxon>
        <taxon>Basidiomycota</taxon>
        <taxon>Agaricomycotina</taxon>
        <taxon>Tremellomycetes</taxon>
        <taxon>Trichosporonales</taxon>
        <taxon>Trichosporonaceae</taxon>
        <taxon>Vanrija</taxon>
    </lineage>
</organism>
<dbReference type="Gene3D" id="3.10.400.20">
    <property type="match status" value="1"/>
</dbReference>
<keyword evidence="3" id="KW-1185">Reference proteome</keyword>
<dbReference type="SUPFAM" id="SSF47592">
    <property type="entry name" value="SWIB/MDM2 domain"/>
    <property type="match status" value="1"/>
</dbReference>
<dbReference type="GeneID" id="95983374"/>
<comment type="caution">
    <text evidence="2">The sequence shown here is derived from an EMBL/GenBank/DDBJ whole genome shotgun (WGS) entry which is preliminary data.</text>
</comment>
<dbReference type="Pfam" id="PF01253">
    <property type="entry name" value="SUI1"/>
    <property type="match status" value="1"/>
</dbReference>
<dbReference type="Pfam" id="PF25304">
    <property type="entry name" value="WHD_eIF2D"/>
    <property type="match status" value="1"/>
</dbReference>
<dbReference type="InterPro" id="IPR058886">
    <property type="entry name" value="SWIB_eIF2D"/>
</dbReference>
<dbReference type="RefSeq" id="XP_069211319.1">
    <property type="nucleotide sequence ID" value="XM_069350933.1"/>
</dbReference>
<dbReference type="SUPFAM" id="SSF55159">
    <property type="entry name" value="eIF1-like"/>
    <property type="match status" value="1"/>
</dbReference>
<dbReference type="CDD" id="cd11608">
    <property type="entry name" value="eIF2D_C"/>
    <property type="match status" value="1"/>
</dbReference>
<name>A0ABR3Q9H1_9TREE</name>
<dbReference type="InterPro" id="IPR039759">
    <property type="entry name" value="eIF2D_SUI1"/>
</dbReference>
<dbReference type="InterPro" id="IPR001950">
    <property type="entry name" value="SUI1"/>
</dbReference>
<accession>A0ABR3Q9H1</accession>
<dbReference type="Pfam" id="PF17832">
    <property type="entry name" value="Pre-PUA"/>
    <property type="match status" value="1"/>
</dbReference>
<proteinExistence type="predicted"/>
<evidence type="ECO:0000259" key="1">
    <source>
        <dbReference type="PROSITE" id="PS50296"/>
    </source>
</evidence>
<dbReference type="InterPro" id="IPR041366">
    <property type="entry name" value="Pre-PUA"/>
</dbReference>
<dbReference type="InterPro" id="IPR036885">
    <property type="entry name" value="SWIB_MDM2_dom_sf"/>
</dbReference>
<dbReference type="PROSITE" id="PS50296">
    <property type="entry name" value="SUI1"/>
    <property type="match status" value="1"/>
</dbReference>
<dbReference type="Gene3D" id="3.30.780.10">
    <property type="entry name" value="SUI1-like domain"/>
    <property type="match status" value="1"/>
</dbReference>
<protein>
    <recommendedName>
        <fullName evidence="1">SUI1 domain-containing protein</fullName>
    </recommendedName>
</protein>
<dbReference type="EMBL" id="JBBXJM010000002">
    <property type="protein sequence ID" value="KAL1411375.1"/>
    <property type="molecule type" value="Genomic_DNA"/>
</dbReference>
<dbReference type="PANTHER" id="PTHR12217:SF4">
    <property type="entry name" value="EUKARYOTIC TRANSLATION INITIATION FACTOR 2D"/>
    <property type="match status" value="1"/>
</dbReference>
<evidence type="ECO:0000313" key="3">
    <source>
        <dbReference type="Proteomes" id="UP001565368"/>
    </source>
</evidence>
<dbReference type="InterPro" id="IPR057429">
    <property type="entry name" value="WH_eIF2D"/>
</dbReference>
<dbReference type="Pfam" id="PF26291">
    <property type="entry name" value="SWIB_eIF2D"/>
    <property type="match status" value="1"/>
</dbReference>
<reference evidence="2 3" key="1">
    <citation type="submission" date="2023-08" db="EMBL/GenBank/DDBJ databases">
        <title>Annotated Genome Sequence of Vanrija albida AlHP1.</title>
        <authorList>
            <person name="Herzog R."/>
        </authorList>
    </citation>
    <scope>NUCLEOTIDE SEQUENCE [LARGE SCALE GENOMIC DNA]</scope>
    <source>
        <strain evidence="2 3">AlHP1</strain>
    </source>
</reference>
<dbReference type="InterPro" id="IPR036877">
    <property type="entry name" value="SUI1_dom_sf"/>
</dbReference>
<dbReference type="Proteomes" id="UP001565368">
    <property type="component" value="Unassembled WGS sequence"/>
</dbReference>
<feature type="domain" description="SUI1" evidence="1">
    <location>
        <begin position="517"/>
        <end position="593"/>
    </location>
</feature>
<evidence type="ECO:0000313" key="2">
    <source>
        <dbReference type="EMBL" id="KAL1411375.1"/>
    </source>
</evidence>
<dbReference type="InterPro" id="IPR039757">
    <property type="entry name" value="EIF2D"/>
</dbReference>